<evidence type="ECO:0000313" key="1">
    <source>
        <dbReference type="EMBL" id="TGG95331.1"/>
    </source>
</evidence>
<dbReference type="PANTHER" id="PTHR31793:SF40">
    <property type="entry name" value="ACYL-COA THIOESTER HYDROLASE, YBGC_YBAW FAMILY"/>
    <property type="match status" value="1"/>
</dbReference>
<dbReference type="SUPFAM" id="SSF54637">
    <property type="entry name" value="Thioesterase/thiol ester dehydrase-isomerase"/>
    <property type="match status" value="1"/>
</dbReference>
<dbReference type="Proteomes" id="UP000297475">
    <property type="component" value="Unassembled WGS sequence"/>
</dbReference>
<proteinExistence type="predicted"/>
<name>A0A4Z0WI77_9GAMM</name>
<reference evidence="1 2" key="1">
    <citation type="submission" date="2019-04" db="EMBL/GenBank/DDBJ databases">
        <title>Natronospirillum operosus gen. nov., sp. nov., a haloalkaliphilic satellite isolated from decaying biomass of laboratory culture of cyanobacterium Geitlerinema sp. and proposal of Natronospirillaceae fam. nov. and Saccharospirillaceae fam. nov.</title>
        <authorList>
            <person name="Kevbrin V."/>
            <person name="Boltyanskaya Y."/>
            <person name="Koziaeva V."/>
            <person name="Grouzdev D.S."/>
            <person name="Park M."/>
            <person name="Cho J."/>
        </authorList>
    </citation>
    <scope>NUCLEOTIDE SEQUENCE [LARGE SCALE GENOMIC DNA]</scope>
    <source>
        <strain evidence="1 2">G-116</strain>
    </source>
</reference>
<dbReference type="InterPro" id="IPR050563">
    <property type="entry name" value="4-hydroxybenzoyl-CoA_TE"/>
</dbReference>
<evidence type="ECO:0000313" key="2">
    <source>
        <dbReference type="Proteomes" id="UP000297475"/>
    </source>
</evidence>
<comment type="caution">
    <text evidence="1">The sequence shown here is derived from an EMBL/GenBank/DDBJ whole genome shotgun (WGS) entry which is preliminary data.</text>
</comment>
<sequence>MLDCIFLSIARGWSLYTMSETLAEFKSTYPVILTVDLQWGDMDALSHINNVVYFRYFENVRIAYMGRTSLIGNPACGPVLGTTQAKYRRPLTFPDRIHIGARVTALHEHGCEHEYAIYSETQDALTTFGNARIVIVDARTGRKAALTEGMKAEIETLEGKTFDF</sequence>
<organism evidence="1 2">
    <name type="scientific">Natronospirillum operosum</name>
    <dbReference type="NCBI Taxonomy" id="2759953"/>
    <lineage>
        <taxon>Bacteria</taxon>
        <taxon>Pseudomonadati</taxon>
        <taxon>Pseudomonadota</taxon>
        <taxon>Gammaproteobacteria</taxon>
        <taxon>Oceanospirillales</taxon>
        <taxon>Natronospirillaceae</taxon>
        <taxon>Natronospirillum</taxon>
    </lineage>
</organism>
<dbReference type="Gene3D" id="3.10.129.10">
    <property type="entry name" value="Hotdog Thioesterase"/>
    <property type="match status" value="1"/>
</dbReference>
<protein>
    <submittedName>
        <fullName evidence="1">Acyl-CoA thioesterase</fullName>
    </submittedName>
</protein>
<accession>A0A4Z0WI77</accession>
<keyword evidence="2" id="KW-1185">Reference proteome</keyword>
<dbReference type="EMBL" id="SRMF01000001">
    <property type="protein sequence ID" value="TGG95331.1"/>
    <property type="molecule type" value="Genomic_DNA"/>
</dbReference>
<dbReference type="AlphaFoldDB" id="A0A4Z0WI77"/>
<dbReference type="PANTHER" id="PTHR31793">
    <property type="entry name" value="4-HYDROXYBENZOYL-COA THIOESTERASE FAMILY MEMBER"/>
    <property type="match status" value="1"/>
</dbReference>
<dbReference type="OrthoDB" id="9799036at2"/>
<gene>
    <name evidence="1" type="ORF">E4656_02605</name>
</gene>
<dbReference type="CDD" id="cd00586">
    <property type="entry name" value="4HBT"/>
    <property type="match status" value="1"/>
</dbReference>
<dbReference type="InterPro" id="IPR029069">
    <property type="entry name" value="HotDog_dom_sf"/>
</dbReference>
<dbReference type="Pfam" id="PF13279">
    <property type="entry name" value="4HBT_2"/>
    <property type="match status" value="1"/>
</dbReference>
<dbReference type="GO" id="GO:0047617">
    <property type="term" value="F:fatty acyl-CoA hydrolase activity"/>
    <property type="evidence" value="ECO:0007669"/>
    <property type="project" value="TreeGrafter"/>
</dbReference>